<reference evidence="1 2" key="1">
    <citation type="journal article" date="2015" name="Genome Announc.">
        <title>Complete Genome Sequence of the Type Strain Corynebacterium mustelae DSM 45274, Isolated from Various Tissues of a Male Ferret with Lethal Sepsis.</title>
        <authorList>
            <person name="Ruckert C."/>
            <person name="Eimer J."/>
            <person name="Winkler A."/>
            <person name="Tauch A."/>
        </authorList>
    </citation>
    <scope>NUCLEOTIDE SEQUENCE [LARGE SCALE GENOMIC DNA]</scope>
    <source>
        <strain evidence="1 2">DSM 45274</strain>
    </source>
</reference>
<dbReference type="RefSeq" id="WP_047260925.1">
    <property type="nucleotide sequence ID" value="NZ_CP011542.1"/>
</dbReference>
<gene>
    <name evidence="1" type="ORF">CMUST_00850</name>
</gene>
<proteinExistence type="predicted"/>
<name>A0A0G3GTL4_9CORY</name>
<reference evidence="2" key="2">
    <citation type="submission" date="2015-05" db="EMBL/GenBank/DDBJ databases">
        <title>Complete genome sequence of Corynebacterium mustelae DSM 45274, isolated from various tissues of a male ferret with lethal sepsis.</title>
        <authorList>
            <person name="Ruckert C."/>
            <person name="Albersmeier A."/>
            <person name="Winkler A."/>
            <person name="Tauch A."/>
        </authorList>
    </citation>
    <scope>NUCLEOTIDE SEQUENCE [LARGE SCALE GENOMIC DNA]</scope>
    <source>
        <strain evidence="2">DSM 45274</strain>
    </source>
</reference>
<dbReference type="EMBL" id="CP011542">
    <property type="protein sequence ID" value="AKK04521.1"/>
    <property type="molecule type" value="Genomic_DNA"/>
</dbReference>
<dbReference type="STRING" id="571915.CMUST_00850"/>
<organism evidence="1 2">
    <name type="scientific">Corynebacterium mustelae</name>
    <dbReference type="NCBI Taxonomy" id="571915"/>
    <lineage>
        <taxon>Bacteria</taxon>
        <taxon>Bacillati</taxon>
        <taxon>Actinomycetota</taxon>
        <taxon>Actinomycetes</taxon>
        <taxon>Mycobacteriales</taxon>
        <taxon>Corynebacteriaceae</taxon>
        <taxon>Corynebacterium</taxon>
    </lineage>
</organism>
<sequence length="199" mass="22312">MIDSDFGLFCSRYSLFGRDWFSCDDAARSAEETQLIVDELLAREGERLAVVESALSGVLPFDSSMDKVVALGQLLAKSRVVNGDRRESEVTLSLVHDFGCALHRLLHEVDPEITWRFQRRAKRAVSFNRPVSARDNKFAGGGYVDVIWDSYGIINSAYLNGQELVPRFFSAFKTLIQGRLQVDLAFPESVLRVSDEGND</sequence>
<evidence type="ECO:0000313" key="1">
    <source>
        <dbReference type="EMBL" id="AKK04521.1"/>
    </source>
</evidence>
<dbReference type="AlphaFoldDB" id="A0A0G3GTL4"/>
<dbReference type="Proteomes" id="UP000035199">
    <property type="component" value="Chromosome"/>
</dbReference>
<dbReference type="PATRIC" id="fig|571915.4.peg.171"/>
<keyword evidence="2" id="KW-1185">Reference proteome</keyword>
<dbReference type="OrthoDB" id="495620at2"/>
<dbReference type="KEGG" id="cmv:CMUST_00850"/>
<evidence type="ECO:0000313" key="2">
    <source>
        <dbReference type="Proteomes" id="UP000035199"/>
    </source>
</evidence>
<accession>A0A0G3GTL4</accession>
<protein>
    <submittedName>
        <fullName evidence="1">Uncharacterized protein</fullName>
    </submittedName>
</protein>